<gene>
    <name evidence="2" type="ORF">Lalb_Chr19g0134401</name>
</gene>
<organism evidence="2 3">
    <name type="scientific">Lupinus albus</name>
    <name type="common">White lupine</name>
    <name type="synonym">Lupinus termis</name>
    <dbReference type="NCBI Taxonomy" id="3870"/>
    <lineage>
        <taxon>Eukaryota</taxon>
        <taxon>Viridiplantae</taxon>
        <taxon>Streptophyta</taxon>
        <taxon>Embryophyta</taxon>
        <taxon>Tracheophyta</taxon>
        <taxon>Spermatophyta</taxon>
        <taxon>Magnoliopsida</taxon>
        <taxon>eudicotyledons</taxon>
        <taxon>Gunneridae</taxon>
        <taxon>Pentapetalae</taxon>
        <taxon>rosids</taxon>
        <taxon>fabids</taxon>
        <taxon>Fabales</taxon>
        <taxon>Fabaceae</taxon>
        <taxon>Papilionoideae</taxon>
        <taxon>50 kb inversion clade</taxon>
        <taxon>genistoids sensu lato</taxon>
        <taxon>core genistoids</taxon>
        <taxon>Genisteae</taxon>
        <taxon>Lupinus</taxon>
    </lineage>
</organism>
<proteinExistence type="predicted"/>
<feature type="region of interest" description="Disordered" evidence="1">
    <location>
        <begin position="232"/>
        <end position="272"/>
    </location>
</feature>
<evidence type="ECO:0000313" key="2">
    <source>
        <dbReference type="EMBL" id="KAE9592929.1"/>
    </source>
</evidence>
<feature type="compositionally biased region" description="Polar residues" evidence="1">
    <location>
        <begin position="472"/>
        <end position="482"/>
    </location>
</feature>
<dbReference type="AlphaFoldDB" id="A0A6A4NZY0"/>
<protein>
    <submittedName>
        <fullName evidence="2">Uncharacterized protein</fullName>
    </submittedName>
</protein>
<feature type="region of interest" description="Disordered" evidence="1">
    <location>
        <begin position="333"/>
        <end position="497"/>
    </location>
</feature>
<comment type="caution">
    <text evidence="2">The sequence shown here is derived from an EMBL/GenBank/DDBJ whole genome shotgun (WGS) entry which is preliminary data.</text>
</comment>
<keyword evidence="3" id="KW-1185">Reference proteome</keyword>
<feature type="region of interest" description="Disordered" evidence="1">
    <location>
        <begin position="617"/>
        <end position="646"/>
    </location>
</feature>
<sequence>MLHKKQVPKLSKFTFSDNEGTNTDTLSHFESNVMQQNLVKAINLSDADEKGILPNTETNHHEQQCNDANALYGIDELEKEQLQMVDAIVGESNKDNNISLPSASIQVEPLDQKGDFSDDLVNSIKRIESRILALQLCSNLVESKNSSAGYNTMHKVTKLDSPVIQRKYGTVGTQFSHERSPLSGNRLMKQQLEHTGISSYKDDLISSSAFEEPFPGRNESWRQSQVPYQNHGLHTSAESTRSTGIPKQIGTPSVSRRDDLRSQDMIRPSARNVTGVDRVKSLNRKVRLDTHLGSHASECIQGLRVPLNEDDFSKMPYVLAGHANRESLVRKNSVAWSNQDHKESNSESKYGKKLMGSKASTISRREKPLPHQIIIRPTLLDQRSSEIKVLSHQHENSSVSDKRGNDRTIEPWKTRVQPQHQEPEELCSNSNSSSRWTTQEDSTNSSSDSEDYSLQDGTQGPASRRLVETKYKGSSNESSNSYPYKDDGSSRSARSLKYDSTGSIKSYRYVHKRNPEKKIGSLRKLKNKLGLIFHHHHHHHHHHLQDNYDNGSIHTKAGHKHSMWNHLQNAFREKNKHVVLRKGMVDKRRRGAIAKVTNTNQVGQFHRLVEGILTRIRHSKKPNPSKLGGVKGSRSTPHRHSQKKLQPWQILRRRRGVLKDRGRVKTGFMSQKSIKN</sequence>
<feature type="compositionally biased region" description="Basic and acidic residues" evidence="1">
    <location>
        <begin position="255"/>
        <end position="264"/>
    </location>
</feature>
<dbReference type="EMBL" id="WOCE01000019">
    <property type="protein sequence ID" value="KAE9592929.1"/>
    <property type="molecule type" value="Genomic_DNA"/>
</dbReference>
<feature type="compositionally biased region" description="Polar residues" evidence="1">
    <location>
        <begin position="427"/>
        <end position="440"/>
    </location>
</feature>
<accession>A0A6A4NZY0</accession>
<reference evidence="3" key="1">
    <citation type="journal article" date="2020" name="Nat. Commun.">
        <title>Genome sequence of the cluster root forming white lupin.</title>
        <authorList>
            <person name="Hufnagel B."/>
            <person name="Marques A."/>
            <person name="Soriano A."/>
            <person name="Marques L."/>
            <person name="Divol F."/>
            <person name="Doumas P."/>
            <person name="Sallet E."/>
            <person name="Mancinotti D."/>
            <person name="Carrere S."/>
            <person name="Marande W."/>
            <person name="Arribat S."/>
            <person name="Keller J."/>
            <person name="Huneau C."/>
            <person name="Blein T."/>
            <person name="Aime D."/>
            <person name="Laguerre M."/>
            <person name="Taylor J."/>
            <person name="Schubert V."/>
            <person name="Nelson M."/>
            <person name="Geu-Flores F."/>
            <person name="Crespi M."/>
            <person name="Gallardo-Guerrero K."/>
            <person name="Delaux P.-M."/>
            <person name="Salse J."/>
            <person name="Berges H."/>
            <person name="Guyot R."/>
            <person name="Gouzy J."/>
            <person name="Peret B."/>
        </authorList>
    </citation>
    <scope>NUCLEOTIDE SEQUENCE [LARGE SCALE GENOMIC DNA]</scope>
    <source>
        <strain evidence="3">cv. Amiga</strain>
    </source>
</reference>
<dbReference type="Proteomes" id="UP000447434">
    <property type="component" value="Chromosome 19"/>
</dbReference>
<feature type="compositionally biased region" description="Polar residues" evidence="1">
    <location>
        <begin position="232"/>
        <end position="254"/>
    </location>
</feature>
<name>A0A6A4NZY0_LUPAL</name>
<evidence type="ECO:0000256" key="1">
    <source>
        <dbReference type="SAM" id="MobiDB-lite"/>
    </source>
</evidence>
<feature type="compositionally biased region" description="Basic and acidic residues" evidence="1">
    <location>
        <begin position="339"/>
        <end position="350"/>
    </location>
</feature>
<feature type="compositionally biased region" description="Basic and acidic residues" evidence="1">
    <location>
        <begin position="392"/>
        <end position="413"/>
    </location>
</feature>
<dbReference type="OrthoDB" id="1296610at2759"/>
<evidence type="ECO:0000313" key="3">
    <source>
        <dbReference type="Proteomes" id="UP000447434"/>
    </source>
</evidence>